<dbReference type="SMART" id="SM00495">
    <property type="entry name" value="ChtBD3"/>
    <property type="match status" value="1"/>
</dbReference>
<dbReference type="GO" id="GO:0030246">
    <property type="term" value="F:carbohydrate binding"/>
    <property type="evidence" value="ECO:0007669"/>
    <property type="project" value="InterPro"/>
</dbReference>
<dbReference type="InterPro" id="IPR001223">
    <property type="entry name" value="Glyco_hydro18_cat"/>
</dbReference>
<dbReference type="Pfam" id="PF18962">
    <property type="entry name" value="Por_Secre_tail"/>
    <property type="match status" value="1"/>
</dbReference>
<proteinExistence type="inferred from homology"/>
<dbReference type="SMART" id="SM00089">
    <property type="entry name" value="PKD"/>
    <property type="match status" value="2"/>
</dbReference>
<evidence type="ECO:0000256" key="8">
    <source>
        <dbReference type="ARBA" id="ARBA00023295"/>
    </source>
</evidence>
<dbReference type="PANTHER" id="PTHR11177">
    <property type="entry name" value="CHITINASE"/>
    <property type="match status" value="1"/>
</dbReference>
<dbReference type="SMART" id="SM00636">
    <property type="entry name" value="Glyco_18"/>
    <property type="match status" value="2"/>
</dbReference>
<dbReference type="GO" id="GO:0006032">
    <property type="term" value="P:chitin catabolic process"/>
    <property type="evidence" value="ECO:0007669"/>
    <property type="project" value="UniProtKB-KW"/>
</dbReference>
<dbReference type="GO" id="GO:0005975">
    <property type="term" value="P:carbohydrate metabolic process"/>
    <property type="evidence" value="ECO:0007669"/>
    <property type="project" value="InterPro"/>
</dbReference>
<evidence type="ECO:0000256" key="4">
    <source>
        <dbReference type="ARBA" id="ARBA00022729"/>
    </source>
</evidence>
<dbReference type="InterPro" id="IPR022409">
    <property type="entry name" value="PKD/Chitinase_dom"/>
</dbReference>
<dbReference type="NCBIfam" id="TIGR04183">
    <property type="entry name" value="Por_Secre_tail"/>
    <property type="match status" value="1"/>
</dbReference>
<dbReference type="Proteomes" id="UP000182248">
    <property type="component" value="Unassembled WGS sequence"/>
</dbReference>
<organism evidence="11 12">
    <name type="scientific">Sinomicrobium oceani</name>
    <dbReference type="NCBI Taxonomy" id="1150368"/>
    <lineage>
        <taxon>Bacteria</taxon>
        <taxon>Pseudomonadati</taxon>
        <taxon>Bacteroidota</taxon>
        <taxon>Flavobacteriia</taxon>
        <taxon>Flavobacteriales</taxon>
        <taxon>Flavobacteriaceae</taxon>
        <taxon>Sinomicrobium</taxon>
    </lineage>
</organism>
<keyword evidence="6" id="KW-0624">Polysaccharide degradation</keyword>
<keyword evidence="6" id="KW-0146">Chitin degradation</keyword>
<dbReference type="GO" id="GO:0008843">
    <property type="term" value="F:endochitinase activity"/>
    <property type="evidence" value="ECO:0007669"/>
    <property type="project" value="UniProtKB-EC"/>
</dbReference>
<dbReference type="InterPro" id="IPR029070">
    <property type="entry name" value="Chitinase_insertion_sf"/>
</dbReference>
<protein>
    <recommendedName>
        <fullName evidence="3">chitinase</fullName>
        <ecNumber evidence="3">3.2.1.14</ecNumber>
    </recommendedName>
</protein>
<dbReference type="SUPFAM" id="SSF51055">
    <property type="entry name" value="Carbohydrate binding domain"/>
    <property type="match status" value="1"/>
</dbReference>
<evidence type="ECO:0000256" key="9">
    <source>
        <dbReference type="RuleBase" id="RU000489"/>
    </source>
</evidence>
<dbReference type="InterPro" id="IPR017853">
    <property type="entry name" value="GH"/>
</dbReference>
<dbReference type="OrthoDB" id="9775889at2"/>
<dbReference type="InterPro" id="IPR001579">
    <property type="entry name" value="Glyco_hydro_18_chit_AS"/>
</dbReference>
<sequence length="1143" mass="123877">MNLHLLPSFDWKRMMPLIVCFAFVNVLYVRAQVSTGGNATTADHQKEIIGYITNWDAWKSSAAGLPSAGALTHLNIDYSKYTILNYSFFGVAVDGSLHSGDLRNKNIHQDGQVQQPADIFFTSIYDSWDMLLLFGETEPVHYISEAIKTRAEAQGFVVEVNGTTWQHPSWGLSGSLPLPLHKEDGAPGVLDLAHQNGVKVMASIGGWSMCKHFPEMAADPQKRAVFIADCQKLIATGFDGIDLDWEYPGPYAGMNFTGSQADYANFLTLVQELRAAIGPDKLITAAFSADPVKIQGFNWSGLSAVMDYFNFMTYDFNGGWSDIAGHNSPLFPYDGAEAPDFNWQSTFTALNSLGVPKSKINFGMPFYGRGVVTDGPAGLNVTTQKRNETVQPDGPIVTCADFVNWPRDVYDGTPNHFFIEQTMSSGGWTRHWDDQAKVPYLTKDNYFLSYDDEESVSYKSQFIMDNQLAGAIVWTVYGDLKFGGTAQQYGNKLKRWSSVSSPLINTVNETFAGDGPVAPTVQITAPQNGTTLQAGENIRIEASVSGGPVSKIEFFNGDDKLGEDTEAPYGFDWNDIPSGSHTLRIVATADDGTTTTSETVTVTVSSESNCPDEFRIVGYMPSWSGTAAEIQYDKLTHIIYAFINPQASGDGSLTAIENPSKLQQIVSNAHASGVKVMIAVGGWTDLNNPGFETLAASATSRQNFADNLLSLVNQYNLDGVDIDWEYPREGNEPQNYAAMMQKLAEVMHNNGKLLTAAVAAVGYYADGILDSVFPHVDFLNLMAYDGGSGATHSPYSYAVQTLDYWLGRGLPASKAVLGVPFYARPSWSSYRNLVANGANPNNDTYNGDYYNGLNTIRQKTQLAAQRASGIMIWELSQDTNDNITTSLLNAIHDEAPDNCQGNGGDPGIYFTAPANGSTVTTGSPLTLTANASDDGSITAVVFQVNNQTITASGTQGGTYTASWTPPADGTYTITATVTDNDGNTASAQVTITAASVSGCTAPAWSSGAIYVADDEVSHNGGRYRAKWWTQNENPDTHSGPWDVWEYLGPCNAALSAKEQAPATLYPNPFSGSATLLLNLKESGPTSIQLFDRTGRLIKNIQKGKLHKGHNEIVIEGMALPRGVYYLKVFSPGRQPVSIPVIKN</sequence>
<dbReference type="PROSITE" id="PS50194">
    <property type="entry name" value="FILAMIN_REPEAT"/>
    <property type="match status" value="1"/>
</dbReference>
<dbReference type="Gene3D" id="2.10.10.20">
    <property type="entry name" value="Carbohydrate-binding module superfamily 5/12"/>
    <property type="match status" value="1"/>
</dbReference>
<gene>
    <name evidence="11" type="ORF">SAMN02927921_02103</name>
</gene>
<dbReference type="SUPFAM" id="SSF49299">
    <property type="entry name" value="PKD domain"/>
    <property type="match status" value="1"/>
</dbReference>
<comment type="catalytic activity">
    <reaction evidence="1">
        <text>Random endo-hydrolysis of N-acetyl-beta-D-glucosaminide (1-&gt;4)-beta-linkages in chitin and chitodextrins.</text>
        <dbReference type="EC" id="3.2.1.14"/>
    </reaction>
</comment>
<dbReference type="Gene3D" id="3.20.20.80">
    <property type="entry name" value="Glycosidases"/>
    <property type="match status" value="2"/>
</dbReference>
<keyword evidence="7" id="KW-0119">Carbohydrate metabolism</keyword>
<dbReference type="Gene3D" id="2.60.40.10">
    <property type="entry name" value="Immunoglobulins"/>
    <property type="match status" value="2"/>
</dbReference>
<evidence type="ECO:0000256" key="7">
    <source>
        <dbReference type="ARBA" id="ARBA00023277"/>
    </source>
</evidence>
<dbReference type="EC" id="3.2.1.14" evidence="3"/>
<dbReference type="Gene3D" id="3.10.50.10">
    <property type="match status" value="1"/>
</dbReference>
<dbReference type="Pfam" id="PF00704">
    <property type="entry name" value="Glyco_hydro_18"/>
    <property type="match status" value="2"/>
</dbReference>
<dbReference type="InterPro" id="IPR036573">
    <property type="entry name" value="CBM_sf_5/12"/>
</dbReference>
<dbReference type="InterPro" id="IPR026444">
    <property type="entry name" value="Secre_tail"/>
</dbReference>
<keyword evidence="4" id="KW-0732">Signal</keyword>
<dbReference type="Gene3D" id="3.40.5.30">
    <property type="entry name" value="(Trans)glycosidases - domain 2"/>
    <property type="match status" value="1"/>
</dbReference>
<dbReference type="CDD" id="cd12215">
    <property type="entry name" value="ChiC_BD"/>
    <property type="match status" value="1"/>
</dbReference>
<dbReference type="InterPro" id="IPR050314">
    <property type="entry name" value="Glycosyl_Hydrlase_18"/>
</dbReference>
<reference evidence="11 12" key="1">
    <citation type="submission" date="2016-11" db="EMBL/GenBank/DDBJ databases">
        <authorList>
            <person name="Jaros S."/>
            <person name="Januszkiewicz K."/>
            <person name="Wedrychowicz H."/>
        </authorList>
    </citation>
    <scope>NUCLEOTIDE SEQUENCE [LARGE SCALE GENOMIC DNA]</scope>
    <source>
        <strain evidence="11 12">CGMCC 1.12145</strain>
    </source>
</reference>
<dbReference type="SUPFAM" id="SSF51445">
    <property type="entry name" value="(Trans)glycosidases"/>
    <property type="match status" value="2"/>
</dbReference>
<evidence type="ECO:0000313" key="11">
    <source>
        <dbReference type="EMBL" id="SFW52073.1"/>
    </source>
</evidence>
<evidence type="ECO:0000256" key="1">
    <source>
        <dbReference type="ARBA" id="ARBA00000822"/>
    </source>
</evidence>
<keyword evidence="8 9" id="KW-0326">Glycosidase</keyword>
<dbReference type="EMBL" id="FPJE01000010">
    <property type="protein sequence ID" value="SFW52073.1"/>
    <property type="molecule type" value="Genomic_DNA"/>
</dbReference>
<evidence type="ECO:0000259" key="10">
    <source>
        <dbReference type="PROSITE" id="PS51910"/>
    </source>
</evidence>
<feature type="domain" description="GH18" evidence="10">
    <location>
        <begin position="46"/>
        <end position="514"/>
    </location>
</feature>
<dbReference type="AlphaFoldDB" id="A0A1K1PX64"/>
<dbReference type="Pfam" id="PF17957">
    <property type="entry name" value="Big_7"/>
    <property type="match status" value="2"/>
</dbReference>
<dbReference type="InterPro" id="IPR011583">
    <property type="entry name" value="Chitinase_II/V-like_cat"/>
</dbReference>
<keyword evidence="12" id="KW-1185">Reference proteome</keyword>
<dbReference type="InterPro" id="IPR003610">
    <property type="entry name" value="CBM5/12"/>
</dbReference>
<dbReference type="GO" id="GO:0005576">
    <property type="term" value="C:extracellular region"/>
    <property type="evidence" value="ECO:0007669"/>
    <property type="project" value="InterPro"/>
</dbReference>
<dbReference type="Pfam" id="PF02839">
    <property type="entry name" value="CBM_5_12"/>
    <property type="match status" value="1"/>
</dbReference>
<comment type="similarity">
    <text evidence="2">Belongs to the glycosyl hydrolase 18 family. Chitinase class II subfamily.</text>
</comment>
<dbReference type="GO" id="GO:0008061">
    <property type="term" value="F:chitin binding"/>
    <property type="evidence" value="ECO:0007669"/>
    <property type="project" value="InterPro"/>
</dbReference>
<dbReference type="PANTHER" id="PTHR11177:SF317">
    <property type="entry name" value="CHITINASE 12-RELATED"/>
    <property type="match status" value="1"/>
</dbReference>
<evidence type="ECO:0000256" key="2">
    <source>
        <dbReference type="ARBA" id="ARBA00009121"/>
    </source>
</evidence>
<name>A0A1K1PX64_9FLAO</name>
<evidence type="ECO:0000256" key="6">
    <source>
        <dbReference type="ARBA" id="ARBA00023024"/>
    </source>
</evidence>
<dbReference type="PROSITE" id="PS51910">
    <property type="entry name" value="GH18_2"/>
    <property type="match status" value="2"/>
</dbReference>
<evidence type="ECO:0000313" key="12">
    <source>
        <dbReference type="Proteomes" id="UP000182248"/>
    </source>
</evidence>
<dbReference type="PROSITE" id="PS01095">
    <property type="entry name" value="GH18_1"/>
    <property type="match status" value="2"/>
</dbReference>
<keyword evidence="5 9" id="KW-0378">Hydrolase</keyword>
<dbReference type="CDD" id="cd00146">
    <property type="entry name" value="PKD"/>
    <property type="match status" value="1"/>
</dbReference>
<evidence type="ECO:0000256" key="3">
    <source>
        <dbReference type="ARBA" id="ARBA00012729"/>
    </source>
</evidence>
<feature type="domain" description="GH18" evidence="10">
    <location>
        <begin position="614"/>
        <end position="898"/>
    </location>
</feature>
<dbReference type="InterPro" id="IPR035986">
    <property type="entry name" value="PKD_dom_sf"/>
</dbReference>
<dbReference type="InterPro" id="IPR017868">
    <property type="entry name" value="Filamin/ABP280_repeat-like"/>
</dbReference>
<accession>A0A1K1PX64</accession>
<dbReference type="SUPFAM" id="SSF54556">
    <property type="entry name" value="Chitinase insertion domain"/>
    <property type="match status" value="1"/>
</dbReference>
<dbReference type="STRING" id="1150368.SAMN02927921_02103"/>
<dbReference type="RefSeq" id="WP_083564871.1">
    <property type="nucleotide sequence ID" value="NZ_FPJE01000010.1"/>
</dbReference>
<evidence type="ECO:0000256" key="5">
    <source>
        <dbReference type="ARBA" id="ARBA00022801"/>
    </source>
</evidence>
<dbReference type="InterPro" id="IPR013783">
    <property type="entry name" value="Ig-like_fold"/>
</dbReference>